<reference evidence="2 3" key="1">
    <citation type="journal article" date="2012" name="Int. J. Syst. Evol. Microbiol.">
        <title>Characterization of Tetragenococcus strains from sugar thick juice reveals a novel species, Tetragenococcus osmophilus sp. nov., and divides Tetragenococcus halophilus into two subspecies, T. halophilus subsp. halophilus subsp. nov. and T. halophilus subsp. flandriensis subsp. nov.</title>
        <authorList>
            <person name="Juste A."/>
            <person name="Van Trappen S."/>
            <person name="Verreth C."/>
            <person name="Cleenwerck I."/>
            <person name="De Vos P."/>
            <person name="Lievens B."/>
            <person name="Willems K.A."/>
        </authorList>
    </citation>
    <scope>NUCLEOTIDE SEQUENCE [LARGE SCALE GENOMIC DNA]</scope>
    <source>
        <strain evidence="2 3">LMG 26042</strain>
    </source>
</reference>
<sequence length="102" mass="11857">MEKSYFDGGLATYIGTSILAVLITVFTLGICAPWGLCMLYNWKIKHTIIEGKRLYFDGTAIQLFGNWIKWLLLTFITIGIYGFWLKIKLEKWRVKHTHTVVQ</sequence>
<feature type="transmembrane region" description="Helical" evidence="1">
    <location>
        <begin position="67"/>
        <end position="85"/>
    </location>
</feature>
<keyword evidence="1" id="KW-1133">Transmembrane helix</keyword>
<dbReference type="RefSeq" id="WP_103893076.1">
    <property type="nucleotide sequence ID" value="NZ_CP027768.1"/>
</dbReference>
<dbReference type="Proteomes" id="UP000280475">
    <property type="component" value="Chromosome"/>
</dbReference>
<evidence type="ECO:0008006" key="4">
    <source>
        <dbReference type="Google" id="ProtNLM"/>
    </source>
</evidence>
<name>A0A3G5FKF2_TETHA</name>
<accession>A0A3G5FKF2</accession>
<keyword evidence="1" id="KW-0812">Transmembrane</keyword>
<evidence type="ECO:0000313" key="3">
    <source>
        <dbReference type="Proteomes" id="UP000280475"/>
    </source>
</evidence>
<feature type="transmembrane region" description="Helical" evidence="1">
    <location>
        <begin position="12"/>
        <end position="36"/>
    </location>
</feature>
<proteinExistence type="predicted"/>
<dbReference type="AlphaFoldDB" id="A0A3G5FKF2"/>
<protein>
    <recommendedName>
        <fullName evidence="4">DUF898 family protein</fullName>
    </recommendedName>
</protein>
<keyword evidence="1" id="KW-0472">Membrane</keyword>
<organism evidence="2 3">
    <name type="scientific">Tetragenococcus halophilus</name>
    <name type="common">Pediococcus halophilus</name>
    <dbReference type="NCBI Taxonomy" id="51669"/>
    <lineage>
        <taxon>Bacteria</taxon>
        <taxon>Bacillati</taxon>
        <taxon>Bacillota</taxon>
        <taxon>Bacilli</taxon>
        <taxon>Lactobacillales</taxon>
        <taxon>Enterococcaceae</taxon>
        <taxon>Tetragenococcus</taxon>
    </lineage>
</organism>
<evidence type="ECO:0000256" key="1">
    <source>
        <dbReference type="SAM" id="Phobius"/>
    </source>
</evidence>
<gene>
    <name evidence="2" type="ORF">C7H83_10305</name>
</gene>
<evidence type="ECO:0000313" key="2">
    <source>
        <dbReference type="EMBL" id="AYW50833.1"/>
    </source>
</evidence>
<dbReference type="EMBL" id="CP027768">
    <property type="protein sequence ID" value="AYW50833.1"/>
    <property type="molecule type" value="Genomic_DNA"/>
</dbReference>